<dbReference type="Gene3D" id="3.40.390.70">
    <property type="match status" value="1"/>
</dbReference>
<evidence type="ECO:0000313" key="3">
    <source>
        <dbReference type="Proteomes" id="UP000280792"/>
    </source>
</evidence>
<dbReference type="Pfam" id="PF10005">
    <property type="entry name" value="Zn_ribbon_DZR_6"/>
    <property type="match status" value="1"/>
</dbReference>
<organism evidence="2 3">
    <name type="scientific">Aestuariirhabdus litorea</name>
    <dbReference type="NCBI Taxonomy" id="2528527"/>
    <lineage>
        <taxon>Bacteria</taxon>
        <taxon>Pseudomonadati</taxon>
        <taxon>Pseudomonadota</taxon>
        <taxon>Gammaproteobacteria</taxon>
        <taxon>Oceanospirillales</taxon>
        <taxon>Aestuariirhabdaceae</taxon>
        <taxon>Aestuariirhabdus</taxon>
    </lineage>
</organism>
<keyword evidence="3" id="KW-1185">Reference proteome</keyword>
<name>A0A3P3VML0_9GAMM</name>
<dbReference type="PIRSF" id="PIRSF012641">
    <property type="entry name" value="UCP012641"/>
    <property type="match status" value="1"/>
</dbReference>
<dbReference type="AlphaFoldDB" id="A0A3P3VML0"/>
<accession>A0A3P3VML0</accession>
<comment type="caution">
    <text evidence="2">The sequence shown here is derived from an EMBL/GenBank/DDBJ whole genome shotgun (WGS) entry which is preliminary data.</text>
</comment>
<dbReference type="Pfam" id="PF15887">
    <property type="entry name" value="Peptidase_Mx"/>
    <property type="match status" value="1"/>
</dbReference>
<reference evidence="2 3" key="1">
    <citation type="submission" date="2018-08" db="EMBL/GenBank/DDBJ databases">
        <authorList>
            <person name="Khan S.A."/>
        </authorList>
    </citation>
    <scope>NUCLEOTIDE SEQUENCE [LARGE SCALE GENOMIC DNA]</scope>
    <source>
        <strain evidence="2 3">GTF-13</strain>
    </source>
</reference>
<dbReference type="InterPro" id="IPR011201">
    <property type="entry name" value="Zinc-ribbon_6_bact"/>
</dbReference>
<sequence>MRFFNCDCGQTLYFDNTGCLACGQAAGFDPEQLQLLSLTEEGNGSWRAADGRAFRYCQNHAHFGVCNWLVAADSPALYCRSCELNQIVPQVTEPDRCSSWHILEQAKRRLIYSLLQLGLPVQPRSRYANGLAFAFLEDQRINPQVQEEIVSTGHGHGLITINLAEADDVMRETMRVSMGEKYRTLLGHFRHESGHYFFDRLVSGTPWHQAFRELFGDDTLNYADALAHYYSGSVPSDLSGQFITDYAQSHPLEDWAECWAHYLHMMDGLETAHALELLEQPPLEVPFEENLRRWPELTRILNQLNRSLGLKDAYPFVLSDPVMRKLHLIHRVIDPSSPTT</sequence>
<evidence type="ECO:0000313" key="2">
    <source>
        <dbReference type="EMBL" id="RRJ84001.1"/>
    </source>
</evidence>
<gene>
    <name evidence="2" type="ORF">D0544_02455</name>
</gene>
<dbReference type="InterPro" id="IPR031321">
    <property type="entry name" value="UCP012641"/>
</dbReference>
<dbReference type="Proteomes" id="UP000280792">
    <property type="component" value="Unassembled WGS sequence"/>
</dbReference>
<feature type="domain" description="Zinc-ribbon" evidence="1">
    <location>
        <begin position="4"/>
        <end position="92"/>
    </location>
</feature>
<reference evidence="2 3" key="2">
    <citation type="submission" date="2018-12" db="EMBL/GenBank/DDBJ databases">
        <title>Simiduia agarivorans gen. nov., sp. nov., a marine, agarolytic bacterium isolated from shallow coastal water from Keelung, Taiwan.</title>
        <authorList>
            <person name="Shieh W.Y."/>
        </authorList>
    </citation>
    <scope>NUCLEOTIDE SEQUENCE [LARGE SCALE GENOMIC DNA]</scope>
    <source>
        <strain evidence="2 3">GTF-13</strain>
    </source>
</reference>
<protein>
    <recommendedName>
        <fullName evidence="1">Zinc-ribbon domain-containing protein</fullName>
    </recommendedName>
</protein>
<proteinExistence type="predicted"/>
<dbReference type="EMBL" id="QWEZ01000001">
    <property type="protein sequence ID" value="RRJ84001.1"/>
    <property type="molecule type" value="Genomic_DNA"/>
</dbReference>
<dbReference type="RefSeq" id="WP_125014427.1">
    <property type="nucleotide sequence ID" value="NZ_QWEZ01000001.1"/>
</dbReference>
<evidence type="ECO:0000259" key="1">
    <source>
        <dbReference type="Pfam" id="PF10005"/>
    </source>
</evidence>